<reference evidence="6 7" key="1">
    <citation type="submission" date="2024-10" db="EMBL/GenBank/DDBJ databases">
        <authorList>
            <person name="Kim D."/>
        </authorList>
    </citation>
    <scope>NUCLEOTIDE SEQUENCE [LARGE SCALE GENOMIC DNA]</scope>
    <source>
        <strain evidence="6">Taebaek</strain>
    </source>
</reference>
<dbReference type="GO" id="GO:0008270">
    <property type="term" value="F:zinc ion binding"/>
    <property type="evidence" value="ECO:0007669"/>
    <property type="project" value="UniProtKB-KW"/>
</dbReference>
<feature type="compositionally biased region" description="Low complexity" evidence="4">
    <location>
        <begin position="1"/>
        <end position="10"/>
    </location>
</feature>
<evidence type="ECO:0000313" key="6">
    <source>
        <dbReference type="EMBL" id="KAL3092002.1"/>
    </source>
</evidence>
<dbReference type="Pfam" id="PF13920">
    <property type="entry name" value="zf-C3HC4_3"/>
    <property type="match status" value="1"/>
</dbReference>
<keyword evidence="1 3" id="KW-0479">Metal-binding</keyword>
<name>A0ABD2JN62_HETSC</name>
<sequence>MTIPTTVPIPTTTPMPPTTTTPTPTTTPAPPPKTVLECVICLDKEPKFIFVPCGHKCICADCKKELMTIANREPPKKKCPVCRRYFNDIIEVYD</sequence>
<evidence type="ECO:0000256" key="1">
    <source>
        <dbReference type="ARBA" id="ARBA00022771"/>
    </source>
</evidence>
<feature type="region of interest" description="Disordered" evidence="4">
    <location>
        <begin position="1"/>
        <end position="29"/>
    </location>
</feature>
<organism evidence="6 7">
    <name type="scientific">Heterodera schachtii</name>
    <name type="common">Sugarbeet cyst nematode worm</name>
    <name type="synonym">Tylenchus schachtii</name>
    <dbReference type="NCBI Taxonomy" id="97005"/>
    <lineage>
        <taxon>Eukaryota</taxon>
        <taxon>Metazoa</taxon>
        <taxon>Ecdysozoa</taxon>
        <taxon>Nematoda</taxon>
        <taxon>Chromadorea</taxon>
        <taxon>Rhabditida</taxon>
        <taxon>Tylenchina</taxon>
        <taxon>Tylenchomorpha</taxon>
        <taxon>Tylenchoidea</taxon>
        <taxon>Heteroderidae</taxon>
        <taxon>Heteroderinae</taxon>
        <taxon>Heterodera</taxon>
    </lineage>
</organism>
<keyword evidence="2" id="KW-0862">Zinc</keyword>
<protein>
    <recommendedName>
        <fullName evidence="5">RING-type domain-containing protein</fullName>
    </recommendedName>
</protein>
<evidence type="ECO:0000256" key="2">
    <source>
        <dbReference type="ARBA" id="ARBA00022833"/>
    </source>
</evidence>
<evidence type="ECO:0000259" key="5">
    <source>
        <dbReference type="PROSITE" id="PS50089"/>
    </source>
</evidence>
<dbReference type="InterPro" id="IPR013083">
    <property type="entry name" value="Znf_RING/FYVE/PHD"/>
</dbReference>
<dbReference type="SUPFAM" id="SSF57850">
    <property type="entry name" value="RING/U-box"/>
    <property type="match status" value="1"/>
</dbReference>
<evidence type="ECO:0000256" key="3">
    <source>
        <dbReference type="PROSITE-ProRule" id="PRU00175"/>
    </source>
</evidence>
<keyword evidence="7" id="KW-1185">Reference proteome</keyword>
<accession>A0ABD2JN62</accession>
<dbReference type="Proteomes" id="UP001620645">
    <property type="component" value="Unassembled WGS sequence"/>
</dbReference>
<dbReference type="InterPro" id="IPR001841">
    <property type="entry name" value="Znf_RING"/>
</dbReference>
<comment type="caution">
    <text evidence="6">The sequence shown here is derived from an EMBL/GenBank/DDBJ whole genome shotgun (WGS) entry which is preliminary data.</text>
</comment>
<evidence type="ECO:0000313" key="7">
    <source>
        <dbReference type="Proteomes" id="UP001620645"/>
    </source>
</evidence>
<gene>
    <name evidence="6" type="ORF">niasHS_005952</name>
</gene>
<keyword evidence="1 3" id="KW-0863">Zinc-finger</keyword>
<feature type="compositionally biased region" description="Pro residues" evidence="4">
    <location>
        <begin position="11"/>
        <end position="29"/>
    </location>
</feature>
<proteinExistence type="predicted"/>
<evidence type="ECO:0000256" key="4">
    <source>
        <dbReference type="SAM" id="MobiDB-lite"/>
    </source>
</evidence>
<dbReference type="SMART" id="SM00184">
    <property type="entry name" value="RING"/>
    <property type="match status" value="1"/>
</dbReference>
<dbReference type="AlphaFoldDB" id="A0ABD2JN62"/>
<dbReference type="Gene3D" id="3.30.40.10">
    <property type="entry name" value="Zinc/RING finger domain, C3HC4 (zinc finger)"/>
    <property type="match status" value="1"/>
</dbReference>
<feature type="domain" description="RING-type" evidence="5">
    <location>
        <begin position="38"/>
        <end position="83"/>
    </location>
</feature>
<dbReference type="EMBL" id="JBICCN010000121">
    <property type="protein sequence ID" value="KAL3092002.1"/>
    <property type="molecule type" value="Genomic_DNA"/>
</dbReference>
<dbReference type="PROSITE" id="PS50089">
    <property type="entry name" value="ZF_RING_2"/>
    <property type="match status" value="1"/>
</dbReference>